<evidence type="ECO:0000256" key="3">
    <source>
        <dbReference type="ARBA" id="ARBA00022448"/>
    </source>
</evidence>
<name>A0A1I7LF99_9BURK</name>
<evidence type="ECO:0000256" key="11">
    <source>
        <dbReference type="SAM" id="SignalP"/>
    </source>
</evidence>
<keyword evidence="9" id="KW-0472">Membrane</keyword>
<evidence type="ECO:0000259" key="12">
    <source>
        <dbReference type="Pfam" id="PF13609"/>
    </source>
</evidence>
<evidence type="ECO:0000256" key="5">
    <source>
        <dbReference type="ARBA" id="ARBA00022692"/>
    </source>
</evidence>
<comment type="subcellular location">
    <subcellularLocation>
        <location evidence="1">Cell outer membrane</location>
        <topology evidence="1">Multi-pass membrane protein</topology>
    </subcellularLocation>
</comment>
<evidence type="ECO:0000256" key="1">
    <source>
        <dbReference type="ARBA" id="ARBA00004571"/>
    </source>
</evidence>
<evidence type="ECO:0000256" key="2">
    <source>
        <dbReference type="ARBA" id="ARBA00011233"/>
    </source>
</evidence>
<dbReference type="RefSeq" id="WP_177307480.1">
    <property type="nucleotide sequence ID" value="NZ_FPBO01000028.1"/>
</dbReference>
<evidence type="ECO:0000256" key="4">
    <source>
        <dbReference type="ARBA" id="ARBA00022452"/>
    </source>
</evidence>
<keyword evidence="4" id="KW-1134">Transmembrane beta strand</keyword>
<dbReference type="InterPro" id="IPR033900">
    <property type="entry name" value="Gram_neg_porin_domain"/>
</dbReference>
<feature type="chain" id="PRO_5011631035" evidence="11">
    <location>
        <begin position="29"/>
        <end position="342"/>
    </location>
</feature>
<accession>A0A1I7LF99</accession>
<dbReference type="SUPFAM" id="SSF56935">
    <property type="entry name" value="Porins"/>
    <property type="match status" value="1"/>
</dbReference>
<keyword evidence="5" id="KW-0812">Transmembrane</keyword>
<dbReference type="GO" id="GO:0006811">
    <property type="term" value="P:monoatomic ion transport"/>
    <property type="evidence" value="ECO:0007669"/>
    <property type="project" value="UniProtKB-KW"/>
</dbReference>
<keyword evidence="7" id="KW-0406">Ion transport</keyword>
<dbReference type="GO" id="GO:0015288">
    <property type="term" value="F:porin activity"/>
    <property type="evidence" value="ECO:0007669"/>
    <property type="project" value="UniProtKB-KW"/>
</dbReference>
<evidence type="ECO:0000313" key="13">
    <source>
        <dbReference type="EMBL" id="SFV08345.1"/>
    </source>
</evidence>
<organism evidence="13 14">
    <name type="scientific">Pseudoduganella namucuonensis</name>
    <dbReference type="NCBI Taxonomy" id="1035707"/>
    <lineage>
        <taxon>Bacteria</taxon>
        <taxon>Pseudomonadati</taxon>
        <taxon>Pseudomonadota</taxon>
        <taxon>Betaproteobacteria</taxon>
        <taxon>Burkholderiales</taxon>
        <taxon>Oxalobacteraceae</taxon>
        <taxon>Telluria group</taxon>
        <taxon>Pseudoduganella</taxon>
    </lineage>
</organism>
<evidence type="ECO:0000313" key="14">
    <source>
        <dbReference type="Proteomes" id="UP000199391"/>
    </source>
</evidence>
<reference evidence="14" key="1">
    <citation type="submission" date="2016-10" db="EMBL/GenBank/DDBJ databases">
        <authorList>
            <person name="Varghese N."/>
            <person name="Submissions S."/>
        </authorList>
    </citation>
    <scope>NUCLEOTIDE SEQUENCE [LARGE SCALE GENOMIC DNA]</scope>
    <source>
        <strain evidence="14">CGMCC 1.11014</strain>
    </source>
</reference>
<feature type="signal peptide" evidence="11">
    <location>
        <begin position="1"/>
        <end position="28"/>
    </location>
</feature>
<dbReference type="Pfam" id="PF13609">
    <property type="entry name" value="Porin_4"/>
    <property type="match status" value="1"/>
</dbReference>
<feature type="domain" description="Porin" evidence="12">
    <location>
        <begin position="14"/>
        <end position="324"/>
    </location>
</feature>
<evidence type="ECO:0000256" key="8">
    <source>
        <dbReference type="ARBA" id="ARBA00023114"/>
    </source>
</evidence>
<dbReference type="STRING" id="1035707.SAMN05216552_102835"/>
<dbReference type="Gene3D" id="2.40.160.10">
    <property type="entry name" value="Porin"/>
    <property type="match status" value="1"/>
</dbReference>
<evidence type="ECO:0000256" key="6">
    <source>
        <dbReference type="ARBA" id="ARBA00022729"/>
    </source>
</evidence>
<keyword evidence="14" id="KW-1185">Reference proteome</keyword>
<evidence type="ECO:0000256" key="7">
    <source>
        <dbReference type="ARBA" id="ARBA00023065"/>
    </source>
</evidence>
<evidence type="ECO:0000256" key="10">
    <source>
        <dbReference type="ARBA" id="ARBA00023237"/>
    </source>
</evidence>
<dbReference type="EMBL" id="FPBO01000028">
    <property type="protein sequence ID" value="SFV08345.1"/>
    <property type="molecule type" value="Genomic_DNA"/>
</dbReference>
<keyword evidence="6 11" id="KW-0732">Signal</keyword>
<proteinExistence type="predicted"/>
<dbReference type="InterPro" id="IPR050298">
    <property type="entry name" value="Gram-neg_bact_OMP"/>
</dbReference>
<keyword evidence="8" id="KW-0626">Porin</keyword>
<keyword evidence="3" id="KW-0813">Transport</keyword>
<dbReference type="GO" id="GO:0009279">
    <property type="term" value="C:cell outer membrane"/>
    <property type="evidence" value="ECO:0007669"/>
    <property type="project" value="UniProtKB-SubCell"/>
</dbReference>
<dbReference type="PANTHER" id="PTHR34501:SF9">
    <property type="entry name" value="MAJOR OUTER MEMBRANE PROTEIN P.IA"/>
    <property type="match status" value="1"/>
</dbReference>
<sequence>MELIQRPIFLSAIALAAVLAPAVSSAQATNVQVYGIVDMYLGRSATSGTPGVHVANSGGMTTSFWGLGGTESLGGGRSMTFAVEGFMRADTGEGGRTAGEAMFSRAAYVGMNDSWGSVKFGRIPSPLFQATGALNPFGFSTRFAPLMTQMWIAPYGSAVAGDSGWSNAIHYTSPTVGGFNLVGQVGLGETPGNSSNNNAIVVLKYTGAALSYALAAQEIKNGLNVTAAAPSQRTRFAGASYDLKAVKLYASYDRNKTELSGRDTRMLHAGAAIPHGAGRWMLGWARAKERTAVRAPFRRDTASAGYDYNLSLRTDLYAVAVYDKLGTAGSGNTVATGIRHRF</sequence>
<keyword evidence="10" id="KW-0998">Cell outer membrane</keyword>
<comment type="subunit">
    <text evidence="2">Homotrimer.</text>
</comment>
<gene>
    <name evidence="13" type="ORF">SAMN05216552_102835</name>
</gene>
<dbReference type="InterPro" id="IPR023614">
    <property type="entry name" value="Porin_dom_sf"/>
</dbReference>
<dbReference type="PANTHER" id="PTHR34501">
    <property type="entry name" value="PROTEIN YDDL-RELATED"/>
    <property type="match status" value="1"/>
</dbReference>
<dbReference type="AlphaFoldDB" id="A0A1I7LF99"/>
<evidence type="ECO:0000256" key="9">
    <source>
        <dbReference type="ARBA" id="ARBA00023136"/>
    </source>
</evidence>
<dbReference type="Proteomes" id="UP000199391">
    <property type="component" value="Unassembled WGS sequence"/>
</dbReference>
<dbReference type="GO" id="GO:0046930">
    <property type="term" value="C:pore complex"/>
    <property type="evidence" value="ECO:0007669"/>
    <property type="project" value="UniProtKB-KW"/>
</dbReference>
<protein>
    <submittedName>
        <fullName evidence="13">Outer membrane protein (Porin)</fullName>
    </submittedName>
</protein>
<dbReference type="CDD" id="cd00342">
    <property type="entry name" value="gram_neg_porins"/>
    <property type="match status" value="1"/>
</dbReference>